<keyword evidence="2" id="KW-1185">Reference proteome</keyword>
<reference evidence="1 2" key="1">
    <citation type="submission" date="2020-08" db="EMBL/GenBank/DDBJ databases">
        <title>Genomic Encyclopedia of Type Strains, Phase III (KMG-III): the genomes of soil and plant-associated and newly described type strains.</title>
        <authorList>
            <person name="Whitman W."/>
        </authorList>
    </citation>
    <scope>NUCLEOTIDE SEQUENCE [LARGE SCALE GENOMIC DNA]</scope>
    <source>
        <strain evidence="1 2">SFB5A</strain>
    </source>
</reference>
<dbReference type="RefSeq" id="WP_184933219.1">
    <property type="nucleotide sequence ID" value="NZ_JACHJY010000021.1"/>
</dbReference>
<gene>
    <name evidence="1" type="ORF">GGE06_008372</name>
</gene>
<dbReference type="EMBL" id="JACHJY010000021">
    <property type="protein sequence ID" value="MBB4987399.1"/>
    <property type="molecule type" value="Genomic_DNA"/>
</dbReference>
<dbReference type="Proteomes" id="UP000582643">
    <property type="component" value="Unassembled WGS sequence"/>
</dbReference>
<protein>
    <recommendedName>
        <fullName evidence="3">HTH cro/C1-type domain-containing protein</fullName>
    </recommendedName>
</protein>
<proteinExistence type="predicted"/>
<name>A0A7W7U9M3_9ACTN</name>
<accession>A0A7W7U9M3</accession>
<sequence>MARPMKQLPRTNDPLVAFARDLQALRKQAGNPPLALMAEHSGLSTATLSNAHAGKKLPTWATVNGYVLACGGDPESWSARWESLRLAAAGVTGDLCREALSRWERTGNLTPLHAADEGELRELLKTLLDFNGLSHRTLAKQAPGYSHVTYGAVLRGARPLKAKILYQILIGCGVYSLRSQEAWFHLLSSFSWREGIEGGKLLARVDQPLRYAGDLDLKMLKAILERLERSRGLFAADIVSYDSINALRTAYEDMLALLLSSLQRSHVQLPPKLGYAFNQVVGELRNSSIPNPAATAALVPLAMPFHPRLRTRVVMALKNAGELLRRAEAGELNIRGVAGLRLPLPPPLHVQRATTTAS</sequence>
<evidence type="ECO:0000313" key="2">
    <source>
        <dbReference type="Proteomes" id="UP000582643"/>
    </source>
</evidence>
<dbReference type="AlphaFoldDB" id="A0A7W7U9M3"/>
<evidence type="ECO:0000313" key="1">
    <source>
        <dbReference type="EMBL" id="MBB4987399.1"/>
    </source>
</evidence>
<comment type="caution">
    <text evidence="1">The sequence shown here is derived from an EMBL/GenBank/DDBJ whole genome shotgun (WGS) entry which is preliminary data.</text>
</comment>
<organism evidence="1 2">
    <name type="scientific">Streptomyces nymphaeiformis</name>
    <dbReference type="NCBI Taxonomy" id="2663842"/>
    <lineage>
        <taxon>Bacteria</taxon>
        <taxon>Bacillati</taxon>
        <taxon>Actinomycetota</taxon>
        <taxon>Actinomycetes</taxon>
        <taxon>Kitasatosporales</taxon>
        <taxon>Streptomycetaceae</taxon>
        <taxon>Streptomyces</taxon>
    </lineage>
</organism>
<evidence type="ECO:0008006" key="3">
    <source>
        <dbReference type="Google" id="ProtNLM"/>
    </source>
</evidence>